<evidence type="ECO:0000313" key="3">
    <source>
        <dbReference type="Proteomes" id="UP000006898"/>
    </source>
</evidence>
<name>D5MJP3_METO1</name>
<sequence length="131" mass="14337">MRTWKRLGIGLLMTTMLIGGGMASAQQGPAKEADPFQSLGLSTDQRNKLDAAQGELTKTFGKLRDKVVDSDTKLRKLLVDKKASDKEIDQAANQLLATQGEVLLAQVRFRKALRQILEQGQLTKLSQGNGK</sequence>
<evidence type="ECO:0000313" key="2">
    <source>
        <dbReference type="EMBL" id="CBE69628.1"/>
    </source>
</evidence>
<keyword evidence="1" id="KW-0732">Signal</keyword>
<protein>
    <recommendedName>
        <fullName evidence="4">Periplasmic heavy metal sensor</fullName>
    </recommendedName>
</protein>
<dbReference type="EMBL" id="FP565575">
    <property type="protein sequence ID" value="CBE69628.1"/>
    <property type="molecule type" value="Genomic_DNA"/>
</dbReference>
<dbReference type="HOGENOM" id="CLU_1923752_0_0_0"/>
<dbReference type="Proteomes" id="UP000006898">
    <property type="component" value="Chromosome"/>
</dbReference>
<dbReference type="AlphaFoldDB" id="D5MJP3"/>
<proteinExistence type="predicted"/>
<dbReference type="STRING" id="671143.DAMO_2555"/>
<reference evidence="2 3" key="1">
    <citation type="journal article" date="2010" name="Nature">
        <title>Nitrite-driven anaerobic methane oxidation by oxygenic bacteria.</title>
        <authorList>
            <person name="Ettwig K.F."/>
            <person name="Butler M.K."/>
            <person name="Le Paslier D."/>
            <person name="Pelletier E."/>
            <person name="Mangenot S."/>
            <person name="Kuypers M.M.M."/>
            <person name="Schreiber F."/>
            <person name="Dutilh B.E."/>
            <person name="Zedelius J."/>
            <person name="de Beer D."/>
            <person name="Gloerich J."/>
            <person name="Wessels H.J.C.T."/>
            <person name="van Allen T."/>
            <person name="Luesken F."/>
            <person name="Wu M."/>
            <person name="van de Pas-Schoonen K.T."/>
            <person name="Op den Camp H.J.M."/>
            <person name="Janssen-Megens E.M."/>
            <person name="Francoijs K-J."/>
            <person name="Stunnenberg H."/>
            <person name="Weissenbach J."/>
            <person name="Jetten M.S.M."/>
            <person name="Strous M."/>
        </authorList>
    </citation>
    <scope>NUCLEOTIDE SEQUENCE [LARGE SCALE GENOMIC DNA]</scope>
</reference>
<accession>D5MJP3</accession>
<evidence type="ECO:0000256" key="1">
    <source>
        <dbReference type="SAM" id="SignalP"/>
    </source>
</evidence>
<dbReference type="KEGG" id="mox:DAMO_2555"/>
<gene>
    <name evidence="2" type="ORF">DAMO_2555</name>
</gene>
<evidence type="ECO:0008006" key="4">
    <source>
        <dbReference type="Google" id="ProtNLM"/>
    </source>
</evidence>
<dbReference type="Gene3D" id="1.20.120.1490">
    <property type="match status" value="1"/>
</dbReference>
<dbReference type="PATRIC" id="fig|671143.5.peg.2249"/>
<organism evidence="2 3">
    <name type="scientific">Methylomirabilis oxygeniifera</name>
    <dbReference type="NCBI Taxonomy" id="671143"/>
    <lineage>
        <taxon>Bacteria</taxon>
        <taxon>Candidatus Methylomirabilota</taxon>
        <taxon>Candidatus Methylomirabilia</taxon>
        <taxon>Candidatus Methylomirabilales</taxon>
        <taxon>Candidatus Methylomirabilaceae</taxon>
        <taxon>Candidatus Methylomirabilis</taxon>
    </lineage>
</organism>
<feature type="chain" id="PRO_5003074629" description="Periplasmic heavy metal sensor" evidence="1">
    <location>
        <begin position="26"/>
        <end position="131"/>
    </location>
</feature>
<feature type="signal peptide" evidence="1">
    <location>
        <begin position="1"/>
        <end position="25"/>
    </location>
</feature>